<evidence type="ECO:0000313" key="2">
    <source>
        <dbReference type="Proteomes" id="UP001217610"/>
    </source>
</evidence>
<accession>A0ABT5Q750</accession>
<keyword evidence="2" id="KW-1185">Reference proteome</keyword>
<dbReference type="EMBL" id="JAMDGR010000014">
    <property type="protein sequence ID" value="MDD1150026.1"/>
    <property type="molecule type" value="Genomic_DNA"/>
</dbReference>
<sequence>MTDPNSGTYENELSTAFRDDLFTKAQWEGRKTDWLIQWFAKFVNSSDSSVKFEVPLTLTVGGNLVSGTLISEADYFDLLAADFSRSFTGSVKEAAEEMIKGLQPLAVVDGEDDTYRQFVHMKNAQVFTSASGPITTQGALWRGKISSVEGFSLGSIISN</sequence>
<protein>
    <submittedName>
        <fullName evidence="1">Gas vesicle protein</fullName>
    </submittedName>
</protein>
<reference evidence="1 2" key="1">
    <citation type="submission" date="2022-05" db="EMBL/GenBank/DDBJ databases">
        <title>Novel Pseudomonas spp. Isolated from a Rainbow Trout Aquaculture Facility.</title>
        <authorList>
            <person name="Testerman T."/>
            <person name="Graf J."/>
        </authorList>
    </citation>
    <scope>NUCLEOTIDE SEQUENCE [LARGE SCALE GENOMIC DNA]</scope>
    <source>
        <strain evidence="1 2">ID357</strain>
    </source>
</reference>
<proteinExistence type="predicted"/>
<evidence type="ECO:0000313" key="1">
    <source>
        <dbReference type="EMBL" id="MDD1150026.1"/>
    </source>
</evidence>
<dbReference type="NCBIfam" id="NF041667">
    <property type="entry name" value="GvpU"/>
    <property type="match status" value="1"/>
</dbReference>
<name>A0ABT5Q750_9PSED</name>
<dbReference type="Proteomes" id="UP001217610">
    <property type="component" value="Unassembled WGS sequence"/>
</dbReference>
<gene>
    <name evidence="1" type="ORF">M5G25_17195</name>
</gene>
<organism evidence="1 2">
    <name type="scientific">Pseudomonas idahonensis</name>
    <dbReference type="NCBI Taxonomy" id="2942628"/>
    <lineage>
        <taxon>Bacteria</taxon>
        <taxon>Pseudomonadati</taxon>
        <taxon>Pseudomonadota</taxon>
        <taxon>Gammaproteobacteria</taxon>
        <taxon>Pseudomonadales</taxon>
        <taxon>Pseudomonadaceae</taxon>
        <taxon>Pseudomonas</taxon>
    </lineage>
</organism>
<dbReference type="InterPro" id="IPR049644">
    <property type="entry name" value="GvpU-like"/>
</dbReference>
<comment type="caution">
    <text evidence="1">The sequence shown here is derived from an EMBL/GenBank/DDBJ whole genome shotgun (WGS) entry which is preliminary data.</text>
</comment>
<dbReference type="RefSeq" id="WP_273923461.1">
    <property type="nucleotide sequence ID" value="NZ_JAMDGR010000014.1"/>
</dbReference>